<evidence type="ECO:0000313" key="5">
    <source>
        <dbReference type="Proteomes" id="UP000321058"/>
    </source>
</evidence>
<dbReference type="InterPro" id="IPR050766">
    <property type="entry name" value="Bact_Lucif_Oxidored"/>
</dbReference>
<accession>A0A512N6P8</accession>
<proteinExistence type="predicted"/>
<organism evidence="4 5">
    <name type="scientific">Reyranella soli</name>
    <dbReference type="NCBI Taxonomy" id="1230389"/>
    <lineage>
        <taxon>Bacteria</taxon>
        <taxon>Pseudomonadati</taxon>
        <taxon>Pseudomonadota</taxon>
        <taxon>Alphaproteobacteria</taxon>
        <taxon>Hyphomicrobiales</taxon>
        <taxon>Reyranellaceae</taxon>
        <taxon>Reyranella</taxon>
    </lineage>
</organism>
<dbReference type="PANTHER" id="PTHR30137">
    <property type="entry name" value="LUCIFERASE-LIKE MONOOXYGENASE"/>
    <property type="match status" value="1"/>
</dbReference>
<dbReference type="SUPFAM" id="SSF51679">
    <property type="entry name" value="Bacterial luciferase-like"/>
    <property type="match status" value="1"/>
</dbReference>
<keyword evidence="5" id="KW-1185">Reference proteome</keyword>
<sequence length="356" mass="39275">MSVKFGLSLSFQTNPGLNEAWDTSYRESLELASEADRLGFDSIWASEHHGEADGYCPSPVVACAALAVAAPHCRIGQGVALAPLYGHPLRLAEDLSVVDNISGGRIEIGLGQGYRPAEFESFGWNFKTRTRAFEESLDILGLAWRGERFDYEGRIYNVKGGLLRPPPIKPGPLPLWVGAAAPAARARAVRYRAGLIVAPLIELQHLTRQIKSYDDEAERQGAGSLPHSLMREVLVGDSAADAIKRHKPYIDHVYRVQYAPERTGQTYIDPATGERKPLTGDNPMYLSEAFMQDRWFLGTPAEIAAKMIEWLPRFSLTHFIFQGRQPGMTLRHAVDSLEALAKGVLPVVRAKLSSRA</sequence>
<name>A0A512N6P8_9HYPH</name>
<evidence type="ECO:0000313" key="4">
    <source>
        <dbReference type="EMBL" id="GEP54667.1"/>
    </source>
</evidence>
<dbReference type="EMBL" id="BKAJ01000031">
    <property type="protein sequence ID" value="GEP54667.1"/>
    <property type="molecule type" value="Genomic_DNA"/>
</dbReference>
<dbReference type="PANTHER" id="PTHR30137:SF8">
    <property type="entry name" value="BLR5498 PROTEIN"/>
    <property type="match status" value="1"/>
</dbReference>
<keyword evidence="2" id="KW-0503">Monooxygenase</keyword>
<dbReference type="RefSeq" id="WP_147148415.1">
    <property type="nucleotide sequence ID" value="NZ_BKAJ01000031.1"/>
</dbReference>
<gene>
    <name evidence="4" type="ORF">RSO01_18330</name>
</gene>
<protein>
    <recommendedName>
        <fullName evidence="3">Luciferase-like domain-containing protein</fullName>
    </recommendedName>
</protein>
<dbReference type="OrthoDB" id="9776438at2"/>
<keyword evidence="1" id="KW-0560">Oxidoreductase</keyword>
<dbReference type="GO" id="GO:0005829">
    <property type="term" value="C:cytosol"/>
    <property type="evidence" value="ECO:0007669"/>
    <property type="project" value="TreeGrafter"/>
</dbReference>
<evidence type="ECO:0000256" key="1">
    <source>
        <dbReference type="ARBA" id="ARBA00023002"/>
    </source>
</evidence>
<dbReference type="GO" id="GO:0004497">
    <property type="term" value="F:monooxygenase activity"/>
    <property type="evidence" value="ECO:0007669"/>
    <property type="project" value="UniProtKB-KW"/>
</dbReference>
<comment type="caution">
    <text evidence="4">The sequence shown here is derived from an EMBL/GenBank/DDBJ whole genome shotgun (WGS) entry which is preliminary data.</text>
</comment>
<dbReference type="Pfam" id="PF00296">
    <property type="entry name" value="Bac_luciferase"/>
    <property type="match status" value="1"/>
</dbReference>
<dbReference type="Proteomes" id="UP000321058">
    <property type="component" value="Unassembled WGS sequence"/>
</dbReference>
<feature type="domain" description="Luciferase-like" evidence="3">
    <location>
        <begin position="4"/>
        <end position="310"/>
    </location>
</feature>
<dbReference type="GO" id="GO:0016705">
    <property type="term" value="F:oxidoreductase activity, acting on paired donors, with incorporation or reduction of molecular oxygen"/>
    <property type="evidence" value="ECO:0007669"/>
    <property type="project" value="InterPro"/>
</dbReference>
<reference evidence="4 5" key="1">
    <citation type="submission" date="2019-07" db="EMBL/GenBank/DDBJ databases">
        <title>Whole genome shotgun sequence of Reyranella soli NBRC 108950.</title>
        <authorList>
            <person name="Hosoyama A."/>
            <person name="Uohara A."/>
            <person name="Ohji S."/>
            <person name="Ichikawa N."/>
        </authorList>
    </citation>
    <scope>NUCLEOTIDE SEQUENCE [LARGE SCALE GENOMIC DNA]</scope>
    <source>
        <strain evidence="4 5">NBRC 108950</strain>
    </source>
</reference>
<dbReference type="InterPro" id="IPR036661">
    <property type="entry name" value="Luciferase-like_sf"/>
</dbReference>
<evidence type="ECO:0000256" key="2">
    <source>
        <dbReference type="ARBA" id="ARBA00023033"/>
    </source>
</evidence>
<dbReference type="InterPro" id="IPR011251">
    <property type="entry name" value="Luciferase-like_dom"/>
</dbReference>
<dbReference type="Gene3D" id="3.20.20.30">
    <property type="entry name" value="Luciferase-like domain"/>
    <property type="match status" value="1"/>
</dbReference>
<evidence type="ECO:0000259" key="3">
    <source>
        <dbReference type="Pfam" id="PF00296"/>
    </source>
</evidence>
<dbReference type="AlphaFoldDB" id="A0A512N6P8"/>